<accession>Q4TEN7</accession>
<comment type="caution">
    <text evidence="4">The sequence shown here is derived from an EMBL/GenBank/DDBJ whole genome shotgun (WGS) entry which is preliminary data.</text>
</comment>
<dbReference type="GO" id="GO:0005794">
    <property type="term" value="C:Golgi apparatus"/>
    <property type="evidence" value="ECO:0007669"/>
    <property type="project" value="TreeGrafter"/>
</dbReference>
<dbReference type="Gene3D" id="3.30.420.150">
    <property type="entry name" value="Exopolyphosphatase. Domain 2"/>
    <property type="match status" value="1"/>
</dbReference>
<evidence type="ECO:0000256" key="2">
    <source>
        <dbReference type="ARBA" id="ARBA00022801"/>
    </source>
</evidence>
<sequence length="384" mass="41003">GGGQGRPGRVQPGLPGGHTQHVYRVYVTTFLGYGGNMARRRYEERLLNATLASGGTGLSPDTPYPDPCLPAGLRDAVARGNRTLHLRGQGDWSRCLQAVRPSWASTTAACRWAELPGAHQLRRHEFYGFSEFFYCSEDVLRLGARYHSRTFAKAAAVTRRPPPAGPQRPCLTPGLASRTTAPPSGRPSNSGWKTSCSLSTPTWTGSGELLLLLLLLLCVSVTGDHCAHTHGHTHTHTHTQEAVLQLGLDVRRAALGFRFPRDYAGLTTAQLVYDREVQWTLGAILFKTRFLPLSRRRCGRATPGWCAPPSSTTTTCCPSASWWCCWPSCSTSCAAEDPPAGAAPGRGPEPALGGGGRGAAPLRAGGRIRAAARGGSSTSHGGRC</sequence>
<dbReference type="GO" id="GO:0004382">
    <property type="term" value="F:GDP phosphatase activity"/>
    <property type="evidence" value="ECO:0007669"/>
    <property type="project" value="TreeGrafter"/>
</dbReference>
<dbReference type="GO" id="GO:0046036">
    <property type="term" value="P:CTP metabolic process"/>
    <property type="evidence" value="ECO:0007669"/>
    <property type="project" value="TreeGrafter"/>
</dbReference>
<reference evidence="4" key="2">
    <citation type="submission" date="2004-02" db="EMBL/GenBank/DDBJ databases">
        <authorList>
            <consortium name="Genoscope"/>
            <consortium name="Whitehead Institute Centre for Genome Research"/>
        </authorList>
    </citation>
    <scope>NUCLEOTIDE SEQUENCE</scope>
</reference>
<organism evidence="4">
    <name type="scientific">Tetraodon nigroviridis</name>
    <name type="common">Spotted green pufferfish</name>
    <name type="synonym">Chelonodon nigroviridis</name>
    <dbReference type="NCBI Taxonomy" id="99883"/>
    <lineage>
        <taxon>Eukaryota</taxon>
        <taxon>Metazoa</taxon>
        <taxon>Chordata</taxon>
        <taxon>Craniata</taxon>
        <taxon>Vertebrata</taxon>
        <taxon>Euteleostomi</taxon>
        <taxon>Actinopterygii</taxon>
        <taxon>Neopterygii</taxon>
        <taxon>Teleostei</taxon>
        <taxon>Neoteleostei</taxon>
        <taxon>Acanthomorphata</taxon>
        <taxon>Eupercaria</taxon>
        <taxon>Tetraodontiformes</taxon>
        <taxon>Tetradontoidea</taxon>
        <taxon>Tetraodontidae</taxon>
        <taxon>Tetraodon</taxon>
    </lineage>
</organism>
<dbReference type="OrthoDB" id="8839128at2759"/>
<evidence type="ECO:0000256" key="3">
    <source>
        <dbReference type="SAM" id="MobiDB-lite"/>
    </source>
</evidence>
<dbReference type="AlphaFoldDB" id="Q4TEN7"/>
<dbReference type="Pfam" id="PF01150">
    <property type="entry name" value="GDA1_CD39"/>
    <property type="match status" value="1"/>
</dbReference>
<feature type="region of interest" description="Disordered" evidence="3">
    <location>
        <begin position="337"/>
        <end position="384"/>
    </location>
</feature>
<keyword evidence="2" id="KW-0378">Hydrolase</keyword>
<dbReference type="PANTHER" id="PTHR11782:SF37">
    <property type="entry name" value="ECTONUCLEOSIDE TRIPHOSPHATE DIPHOSPHOHYDROLASE 7"/>
    <property type="match status" value="1"/>
</dbReference>
<dbReference type="EMBL" id="CAAE01005226">
    <property type="protein sequence ID" value="CAF88645.1"/>
    <property type="molecule type" value="Genomic_DNA"/>
</dbReference>
<dbReference type="GO" id="GO:0017111">
    <property type="term" value="F:ribonucleoside triphosphate phosphatase activity"/>
    <property type="evidence" value="ECO:0007669"/>
    <property type="project" value="TreeGrafter"/>
</dbReference>
<evidence type="ECO:0000256" key="1">
    <source>
        <dbReference type="ARBA" id="ARBA00009283"/>
    </source>
</evidence>
<dbReference type="GO" id="GO:0016020">
    <property type="term" value="C:membrane"/>
    <property type="evidence" value="ECO:0007669"/>
    <property type="project" value="TreeGrafter"/>
</dbReference>
<dbReference type="GO" id="GO:0006256">
    <property type="term" value="P:UDP catabolic process"/>
    <property type="evidence" value="ECO:0007669"/>
    <property type="project" value="TreeGrafter"/>
</dbReference>
<feature type="compositionally biased region" description="Low complexity" evidence="3">
    <location>
        <begin position="337"/>
        <end position="351"/>
    </location>
</feature>
<dbReference type="PANTHER" id="PTHR11782">
    <property type="entry name" value="ADENOSINE/GUANOSINE DIPHOSPHATASE"/>
    <property type="match status" value="1"/>
</dbReference>
<feature type="compositionally biased region" description="Polar residues" evidence="3">
    <location>
        <begin position="177"/>
        <end position="193"/>
    </location>
</feature>
<comment type="similarity">
    <text evidence="1">Belongs to the GDA1/CD39 NTPase family.</text>
</comment>
<feature type="compositionally biased region" description="Low complexity" evidence="3">
    <location>
        <begin position="359"/>
        <end position="375"/>
    </location>
</feature>
<proteinExistence type="inferred from homology"/>
<feature type="region of interest" description="Disordered" evidence="3">
    <location>
        <begin position="154"/>
        <end position="193"/>
    </location>
</feature>
<name>Q4TEN7_TETNG</name>
<gene>
    <name evidence="4" type="ORF">GSTENG00002154001</name>
</gene>
<dbReference type="KEGG" id="tng:GSTEN00002154G001"/>
<reference evidence="4" key="1">
    <citation type="journal article" date="2004" name="Nature">
        <title>Genome duplication in the teleost fish Tetraodon nigroviridis reveals the early vertebrate proto-karyotype.</title>
        <authorList>
            <person name="Jaillon O."/>
            <person name="Aury J.-M."/>
            <person name="Brunet F."/>
            <person name="Petit J.-L."/>
            <person name="Stange-Thomann N."/>
            <person name="Mauceli E."/>
            <person name="Bouneau L."/>
            <person name="Fischer C."/>
            <person name="Ozouf-Costaz C."/>
            <person name="Bernot A."/>
            <person name="Nicaud S."/>
            <person name="Jaffe D."/>
            <person name="Fisher S."/>
            <person name="Lutfalla G."/>
            <person name="Dossat C."/>
            <person name="Segurens B."/>
            <person name="Dasilva C."/>
            <person name="Salanoubat M."/>
            <person name="Levy M."/>
            <person name="Boudet N."/>
            <person name="Castellano S."/>
            <person name="Anthouard V."/>
            <person name="Jubin C."/>
            <person name="Castelli V."/>
            <person name="Katinka M."/>
            <person name="Vacherie B."/>
            <person name="Biemont C."/>
            <person name="Skalli Z."/>
            <person name="Cattolico L."/>
            <person name="Poulain J."/>
            <person name="De Berardinis V."/>
            <person name="Cruaud C."/>
            <person name="Duprat S."/>
            <person name="Brottier P."/>
            <person name="Coutanceau J.-P."/>
            <person name="Gouzy J."/>
            <person name="Parra G."/>
            <person name="Lardier G."/>
            <person name="Chapple C."/>
            <person name="McKernan K.J."/>
            <person name="McEwan P."/>
            <person name="Bosak S."/>
            <person name="Kellis M."/>
            <person name="Volff J.-N."/>
            <person name="Guigo R."/>
            <person name="Zody M.C."/>
            <person name="Mesirov J."/>
            <person name="Lindblad-Toh K."/>
            <person name="Birren B."/>
            <person name="Nusbaum C."/>
            <person name="Kahn D."/>
            <person name="Robinson-Rechavi M."/>
            <person name="Laudet V."/>
            <person name="Schachter V."/>
            <person name="Quetier F."/>
            <person name="Saurin W."/>
            <person name="Scarpelli C."/>
            <person name="Wincker P."/>
            <person name="Lander E.S."/>
            <person name="Weissenbach J."/>
            <person name="Roest Crollius H."/>
        </authorList>
    </citation>
    <scope>NUCLEOTIDE SEQUENCE [LARGE SCALE GENOMIC DNA]</scope>
</reference>
<dbReference type="GO" id="GO:0045134">
    <property type="term" value="F:UDP phosphatase activity"/>
    <property type="evidence" value="ECO:0007669"/>
    <property type="project" value="TreeGrafter"/>
</dbReference>
<protein>
    <submittedName>
        <fullName evidence="4">(spotted green pufferfish) hypothetical protein</fullName>
    </submittedName>
</protein>
<evidence type="ECO:0000313" key="4">
    <source>
        <dbReference type="EMBL" id="CAF88645.1"/>
    </source>
</evidence>
<dbReference type="InterPro" id="IPR000407">
    <property type="entry name" value="GDA1_CD39_NTPase"/>
</dbReference>
<feature type="non-terminal residue" evidence="4">
    <location>
        <position position="384"/>
    </location>
</feature>